<feature type="domain" description="Protein kinase" evidence="6">
    <location>
        <begin position="19"/>
        <end position="276"/>
    </location>
</feature>
<reference evidence="7 8" key="1">
    <citation type="submission" date="2024-04" db="EMBL/GenBank/DDBJ databases">
        <title>Tritrichomonas musculus Genome.</title>
        <authorList>
            <person name="Alves-Ferreira E."/>
            <person name="Grigg M."/>
            <person name="Lorenzi H."/>
            <person name="Galac M."/>
        </authorList>
    </citation>
    <scope>NUCLEOTIDE SEQUENCE [LARGE SCALE GENOMIC DNA]</scope>
    <source>
        <strain evidence="7 8">EAF2021</strain>
    </source>
</reference>
<dbReference type="PROSITE" id="PS00107">
    <property type="entry name" value="PROTEIN_KINASE_ATP"/>
    <property type="match status" value="1"/>
</dbReference>
<dbReference type="InterPro" id="IPR011009">
    <property type="entry name" value="Kinase-like_dom_sf"/>
</dbReference>
<dbReference type="Gene3D" id="1.10.510.10">
    <property type="entry name" value="Transferase(Phosphotransferase) domain 1"/>
    <property type="match status" value="1"/>
</dbReference>
<proteinExistence type="inferred from homology"/>
<keyword evidence="3 4" id="KW-0067">ATP-binding</keyword>
<keyword evidence="5" id="KW-0808">Transferase</keyword>
<keyword evidence="8" id="KW-1185">Reference proteome</keyword>
<keyword evidence="5" id="KW-0418">Kinase</keyword>
<accession>A0ABR2KS72</accession>
<sequence>MSYKKYRTTLNDSDFINQYSIIKLIGQGGYGDIYKVFDTQNIMKCAMKVEEIDCEKQALQHEIDVLRNLHSQYFPQYIDSGKTLMYRYLVQDLYGPSFSSIRKYLPQHSFSASTVLRIGIEMLKAIKKLHQRGYIHRDIKPSNFLLRPSRKHPLVLIDFGLTLQFIDSDTNEEIEPRADPGFFGTVKYCSPNAHLGKELGRRDDLYSWFYSLIEMRAGSLPWSSKTCRDDVLSEKLMLDLTSLTKYFPKQIISVYRIIRRLSRGEEPNYNLIMSFMVDAMKTCGAKWDDKFEWEFIDLSTISQIPIRYPSWDRMKVPKDLPRPIFPGTSGVTYYSSKNVNSSAPYSCHNHRYHNTSYVESFE</sequence>
<keyword evidence="2 4" id="KW-0547">Nucleotide-binding</keyword>
<evidence type="ECO:0000256" key="4">
    <source>
        <dbReference type="PROSITE-ProRule" id="PRU10141"/>
    </source>
</evidence>
<dbReference type="Pfam" id="PF00069">
    <property type="entry name" value="Pkinase"/>
    <property type="match status" value="1"/>
</dbReference>
<dbReference type="PROSITE" id="PS00108">
    <property type="entry name" value="PROTEIN_KINASE_ST"/>
    <property type="match status" value="1"/>
</dbReference>
<name>A0ABR2KS72_9EUKA</name>
<evidence type="ECO:0000313" key="8">
    <source>
        <dbReference type="Proteomes" id="UP001470230"/>
    </source>
</evidence>
<evidence type="ECO:0000313" key="7">
    <source>
        <dbReference type="EMBL" id="KAK8893985.1"/>
    </source>
</evidence>
<keyword evidence="5" id="KW-0723">Serine/threonine-protein kinase</keyword>
<evidence type="ECO:0000256" key="2">
    <source>
        <dbReference type="ARBA" id="ARBA00022741"/>
    </source>
</evidence>
<dbReference type="SMART" id="SM00220">
    <property type="entry name" value="S_TKc"/>
    <property type="match status" value="1"/>
</dbReference>
<dbReference type="EC" id="2.7.11.1" evidence="1"/>
<evidence type="ECO:0000259" key="6">
    <source>
        <dbReference type="PROSITE" id="PS50011"/>
    </source>
</evidence>
<protein>
    <recommendedName>
        <fullName evidence="1">non-specific serine/threonine protein kinase</fullName>
        <ecNumber evidence="1">2.7.11.1</ecNumber>
    </recommendedName>
</protein>
<dbReference type="InterPro" id="IPR000719">
    <property type="entry name" value="Prot_kinase_dom"/>
</dbReference>
<evidence type="ECO:0000256" key="1">
    <source>
        <dbReference type="ARBA" id="ARBA00012513"/>
    </source>
</evidence>
<gene>
    <name evidence="7" type="ORF">M9Y10_022415</name>
</gene>
<comment type="caution">
    <text evidence="7">The sequence shown here is derived from an EMBL/GenBank/DDBJ whole genome shotgun (WGS) entry which is preliminary data.</text>
</comment>
<dbReference type="SUPFAM" id="SSF56112">
    <property type="entry name" value="Protein kinase-like (PK-like)"/>
    <property type="match status" value="1"/>
</dbReference>
<dbReference type="PANTHER" id="PTHR11909">
    <property type="entry name" value="CASEIN KINASE-RELATED"/>
    <property type="match status" value="1"/>
</dbReference>
<organism evidence="7 8">
    <name type="scientific">Tritrichomonas musculus</name>
    <dbReference type="NCBI Taxonomy" id="1915356"/>
    <lineage>
        <taxon>Eukaryota</taxon>
        <taxon>Metamonada</taxon>
        <taxon>Parabasalia</taxon>
        <taxon>Tritrichomonadida</taxon>
        <taxon>Tritrichomonadidae</taxon>
        <taxon>Tritrichomonas</taxon>
    </lineage>
</organism>
<dbReference type="PROSITE" id="PS50011">
    <property type="entry name" value="PROTEIN_KINASE_DOM"/>
    <property type="match status" value="1"/>
</dbReference>
<evidence type="ECO:0000256" key="3">
    <source>
        <dbReference type="ARBA" id="ARBA00022840"/>
    </source>
</evidence>
<dbReference type="EMBL" id="JAPFFF010000003">
    <property type="protein sequence ID" value="KAK8893985.1"/>
    <property type="molecule type" value="Genomic_DNA"/>
</dbReference>
<feature type="binding site" evidence="4">
    <location>
        <position position="48"/>
    </location>
    <ligand>
        <name>ATP</name>
        <dbReference type="ChEBI" id="CHEBI:30616"/>
    </ligand>
</feature>
<evidence type="ECO:0000256" key="5">
    <source>
        <dbReference type="RuleBase" id="RU000304"/>
    </source>
</evidence>
<dbReference type="InterPro" id="IPR017441">
    <property type="entry name" value="Protein_kinase_ATP_BS"/>
</dbReference>
<comment type="similarity">
    <text evidence="5">Belongs to the protein kinase superfamily.</text>
</comment>
<dbReference type="Proteomes" id="UP001470230">
    <property type="component" value="Unassembled WGS sequence"/>
</dbReference>
<dbReference type="InterPro" id="IPR008271">
    <property type="entry name" value="Ser/Thr_kinase_AS"/>
</dbReference>
<dbReference type="InterPro" id="IPR050235">
    <property type="entry name" value="CK1_Ser-Thr_kinase"/>
</dbReference>